<dbReference type="Proteomes" id="UP000063781">
    <property type="component" value="Chromosome"/>
</dbReference>
<name>A0A0X8H0H6_9FIRM</name>
<dbReference type="GO" id="GO:0106300">
    <property type="term" value="P:protein-DNA covalent cross-linking repair"/>
    <property type="evidence" value="ECO:0007669"/>
    <property type="project" value="InterPro"/>
</dbReference>
<dbReference type="SUPFAM" id="SSF143081">
    <property type="entry name" value="BB1717-like"/>
    <property type="match status" value="1"/>
</dbReference>
<dbReference type="GO" id="GO:0016829">
    <property type="term" value="F:lyase activity"/>
    <property type="evidence" value="ECO:0007669"/>
    <property type="project" value="UniProtKB-KW"/>
</dbReference>
<dbReference type="PANTHER" id="PTHR13604">
    <property type="entry name" value="DC12-RELATED"/>
    <property type="match status" value="1"/>
</dbReference>
<dbReference type="OrthoDB" id="9782620at2"/>
<evidence type="ECO:0000256" key="2">
    <source>
        <dbReference type="ARBA" id="ARBA00022670"/>
    </source>
</evidence>
<dbReference type="EMBL" id="CP013213">
    <property type="protein sequence ID" value="AMC93835.1"/>
    <property type="molecule type" value="Genomic_DNA"/>
</dbReference>
<proteinExistence type="inferred from homology"/>
<evidence type="ECO:0000256" key="4">
    <source>
        <dbReference type="ARBA" id="ARBA00022801"/>
    </source>
</evidence>
<evidence type="ECO:0000313" key="9">
    <source>
        <dbReference type="EMBL" id="AMC93835.1"/>
    </source>
</evidence>
<dbReference type="EC" id="3.4.-.-" evidence="8"/>
<dbReference type="PANTHER" id="PTHR13604:SF0">
    <property type="entry name" value="ABASIC SITE PROCESSING PROTEIN HMCES"/>
    <property type="match status" value="1"/>
</dbReference>
<dbReference type="InterPro" id="IPR036590">
    <property type="entry name" value="SRAP-like"/>
</dbReference>
<dbReference type="Pfam" id="PF02586">
    <property type="entry name" value="SRAP"/>
    <property type="match status" value="1"/>
</dbReference>
<keyword evidence="2 8" id="KW-0645">Protease</keyword>
<evidence type="ECO:0000256" key="8">
    <source>
        <dbReference type="RuleBase" id="RU364100"/>
    </source>
</evidence>
<sequence length="181" mass="21244">MCGRVFISKETEERLERYMDPYEFEKVKLGEVFPGDTLAIQTREAPLAMKWGVKPEWSKSMLINARIETIAEKPFFKQEFKTKRCVVMASSYFEWKREESINQKYQISIEAPLIYLAGILKEEKGEHKVIILTEPCQDTLAWMHDRMPVILSNEEVVAYLNGKDDILTQHRHHTFIVEKTS</sequence>
<organism evidence="9 10">
    <name type="scientific">Erysipelothrix larvae</name>
    <dbReference type="NCBI Taxonomy" id="1514105"/>
    <lineage>
        <taxon>Bacteria</taxon>
        <taxon>Bacillati</taxon>
        <taxon>Bacillota</taxon>
        <taxon>Erysipelotrichia</taxon>
        <taxon>Erysipelotrichales</taxon>
        <taxon>Erysipelotrichaceae</taxon>
        <taxon>Erysipelothrix</taxon>
    </lineage>
</organism>
<dbReference type="Gene3D" id="3.90.1680.10">
    <property type="entry name" value="SOS response associated peptidase-like"/>
    <property type="match status" value="1"/>
</dbReference>
<dbReference type="STRING" id="1514105.AOC36_07505"/>
<keyword evidence="3" id="KW-0227">DNA damage</keyword>
<keyword evidence="4 8" id="KW-0378">Hydrolase</keyword>
<dbReference type="GO" id="GO:0008233">
    <property type="term" value="F:peptidase activity"/>
    <property type="evidence" value="ECO:0007669"/>
    <property type="project" value="UniProtKB-KW"/>
</dbReference>
<gene>
    <name evidence="9" type="ORF">AOC36_07505</name>
</gene>
<evidence type="ECO:0000256" key="6">
    <source>
        <dbReference type="ARBA" id="ARBA00023125"/>
    </source>
</evidence>
<dbReference type="KEGG" id="erl:AOC36_07505"/>
<evidence type="ECO:0000256" key="3">
    <source>
        <dbReference type="ARBA" id="ARBA00022763"/>
    </source>
</evidence>
<keyword evidence="6" id="KW-0238">DNA-binding</keyword>
<evidence type="ECO:0000256" key="7">
    <source>
        <dbReference type="ARBA" id="ARBA00023239"/>
    </source>
</evidence>
<accession>A0A0X8H0H6</accession>
<evidence type="ECO:0000256" key="1">
    <source>
        <dbReference type="ARBA" id="ARBA00008136"/>
    </source>
</evidence>
<evidence type="ECO:0000313" key="10">
    <source>
        <dbReference type="Proteomes" id="UP000063781"/>
    </source>
</evidence>
<keyword evidence="7" id="KW-0456">Lyase</keyword>
<keyword evidence="5" id="KW-0190">Covalent protein-DNA linkage</keyword>
<keyword evidence="10" id="KW-1185">Reference proteome</keyword>
<evidence type="ECO:0000256" key="5">
    <source>
        <dbReference type="ARBA" id="ARBA00023124"/>
    </source>
</evidence>
<dbReference type="RefSeq" id="WP_067632989.1">
    <property type="nucleotide sequence ID" value="NZ_CP013213.1"/>
</dbReference>
<dbReference type="AlphaFoldDB" id="A0A0X8H0H6"/>
<reference evidence="9 10" key="1">
    <citation type="submission" date="2015-10" db="EMBL/GenBank/DDBJ databases">
        <title>Erysipelothrix larvae sp. LV19 isolated from the larval gut of the rhinoceros beetle, Trypoxylus dichotomus.</title>
        <authorList>
            <person name="Lim S."/>
            <person name="Kim B.-C."/>
        </authorList>
    </citation>
    <scope>NUCLEOTIDE SEQUENCE [LARGE SCALE GENOMIC DNA]</scope>
    <source>
        <strain evidence="9 10">LV19</strain>
    </source>
</reference>
<protein>
    <recommendedName>
        <fullName evidence="8">Abasic site processing protein</fullName>
        <ecNumber evidence="8">3.4.-.-</ecNumber>
    </recommendedName>
</protein>
<dbReference type="InterPro" id="IPR003738">
    <property type="entry name" value="SRAP"/>
</dbReference>
<dbReference type="GO" id="GO:0003697">
    <property type="term" value="F:single-stranded DNA binding"/>
    <property type="evidence" value="ECO:0007669"/>
    <property type="project" value="InterPro"/>
</dbReference>
<comment type="similarity">
    <text evidence="1 8">Belongs to the SOS response-associated peptidase family.</text>
</comment>
<dbReference type="GO" id="GO:0006508">
    <property type="term" value="P:proteolysis"/>
    <property type="evidence" value="ECO:0007669"/>
    <property type="project" value="UniProtKB-KW"/>
</dbReference>